<proteinExistence type="predicted"/>
<reference evidence="2" key="1">
    <citation type="submission" date="2016-11" db="UniProtKB">
        <authorList>
            <consortium name="WormBaseParasite"/>
        </authorList>
    </citation>
    <scope>IDENTIFICATION</scope>
    <source>
        <strain evidence="2">KR3021</strain>
    </source>
</reference>
<name>A0AC35UEQ4_9BILA</name>
<evidence type="ECO:0000313" key="2">
    <source>
        <dbReference type="WBParaSite" id="RSKR_0001099200.1"/>
    </source>
</evidence>
<accession>A0AC35UEQ4</accession>
<evidence type="ECO:0000313" key="1">
    <source>
        <dbReference type="Proteomes" id="UP000095286"/>
    </source>
</evidence>
<sequence length="769" mass="86990">MIYIGEKDANTEALLQANYGKVFKDIYILPKSACVSSLNNCMSPCHTLNKDDCTSHTDFTTCVDPGVLPTAGNETLSVPDDLEKTQHVAYVFALSNSSKMEDYTILQKFIGLSVTSCFHHANEPISVILVTSHPKSKWEETAGDITNTIDQQPFESVIINITTYPTDQETTVTNEMILNAADFLDAAAEARGKRIVLMTDFISMKFYEDFKDSNKFISSGIEVDIYALNEDTFNFYKTNFSTNFRNVFNIEFHTNPPTMPIQICRIKPTEAPTTPKPKESADVALILIITCGTCAVLLIILEHKNESSRPDNEEPGDIFEVTWEQIFHSEKLGTGAYGQVYKGTFIGIPKAVEKIWKSPLSATMFGDSMPIAIKMMPKYAEADAKKDFLNEIEIMKRIGYHEYIVGMVGCITKSSPNALLMEYCQNKDLHHYLLQMKTSMQLSNNSLQQQIMYRKDLLVFGWQIANGLAHLHKLGFCHRDIATRNILIDDKLNAKIGDFGLCIEDHNKIDQAQARKLPIKWLALESLKYQEFSRKSDIWAFGIVMVEMYTFGGVPFNNVEPKDMIKHLEDGKRPEKPEFCTEEIFALMKRCWLENSEERPSFDELLTQFIILLERTEGDGYLTLISPTSEYYQDLAGILEEEEKAKVFDKNKHLKSHETIHSTRSVNESDVDYGNRLASVVRSKTIGNNKMLPEITSRGSRLSQISLFKSVSWKTPNKQTIALSPTSEEPARRKSESIVSTHSSSIAPSFAQWRKSVAVSTSKLFNTKK</sequence>
<organism evidence="1 2">
    <name type="scientific">Rhabditophanes sp. KR3021</name>
    <dbReference type="NCBI Taxonomy" id="114890"/>
    <lineage>
        <taxon>Eukaryota</taxon>
        <taxon>Metazoa</taxon>
        <taxon>Ecdysozoa</taxon>
        <taxon>Nematoda</taxon>
        <taxon>Chromadorea</taxon>
        <taxon>Rhabditida</taxon>
        <taxon>Tylenchina</taxon>
        <taxon>Panagrolaimomorpha</taxon>
        <taxon>Strongyloidoidea</taxon>
        <taxon>Alloionematidae</taxon>
        <taxon>Rhabditophanes</taxon>
    </lineage>
</organism>
<dbReference type="Proteomes" id="UP000095286">
    <property type="component" value="Unplaced"/>
</dbReference>
<dbReference type="WBParaSite" id="RSKR_0001099200.1">
    <property type="protein sequence ID" value="RSKR_0001099200.1"/>
    <property type="gene ID" value="RSKR_0001099200"/>
</dbReference>
<protein>
    <submittedName>
        <fullName evidence="2">Protein kinase domain-containing protein</fullName>
    </submittedName>
</protein>